<protein>
    <submittedName>
        <fullName evidence="1">Peptidase</fullName>
    </submittedName>
</protein>
<organism evidence="1 2">
    <name type="scientific">Pseudoalteromonas ruthenica</name>
    <dbReference type="NCBI Taxonomy" id="151081"/>
    <lineage>
        <taxon>Bacteria</taxon>
        <taxon>Pseudomonadati</taxon>
        <taxon>Pseudomonadota</taxon>
        <taxon>Gammaproteobacteria</taxon>
        <taxon>Alteromonadales</taxon>
        <taxon>Pseudoalteromonadaceae</taxon>
        <taxon>Pseudoalteromonas</taxon>
    </lineage>
</organism>
<reference evidence="1 2" key="1">
    <citation type="submission" date="2017-12" db="EMBL/GenBank/DDBJ databases">
        <authorList>
            <person name="Paulsen S."/>
            <person name="Gram L.K."/>
        </authorList>
    </citation>
    <scope>NUCLEOTIDE SEQUENCE [LARGE SCALE GENOMIC DNA]</scope>
    <source>
        <strain evidence="1 2">S2897</strain>
    </source>
</reference>
<comment type="caution">
    <text evidence="1">The sequence shown here is derived from an EMBL/GenBank/DDBJ whole genome shotgun (WGS) entry which is preliminary data.</text>
</comment>
<proteinExistence type="predicted"/>
<accession>A0A5S3YLL7</accession>
<dbReference type="AlphaFoldDB" id="A0A5S3YLL7"/>
<name>A0A5S3YLL7_9GAMM</name>
<dbReference type="Proteomes" id="UP000305874">
    <property type="component" value="Unassembled WGS sequence"/>
</dbReference>
<feature type="non-terminal residue" evidence="1">
    <location>
        <position position="1"/>
    </location>
</feature>
<evidence type="ECO:0000313" key="1">
    <source>
        <dbReference type="EMBL" id="TMP76246.1"/>
    </source>
</evidence>
<sequence length="121" mass="13670">VNWADCYAEQAATLNINYIERRNEPLPAPTNLQTQVENGVVKLMWDNPDSGDLVGCFVVRNRFHPPRSPFDGVKLYGGPDMYTLDNFGNADLSKYYGVFSYDHAPNYSEPVVIYYPGKDGK</sequence>
<reference evidence="2" key="2">
    <citation type="submission" date="2019-06" db="EMBL/GenBank/DDBJ databases">
        <title>Co-occurence of chitin degradation, pigmentation and bioactivity in marine Pseudoalteromonas.</title>
        <authorList>
            <person name="Sonnenschein E.C."/>
            <person name="Bech P.K."/>
        </authorList>
    </citation>
    <scope>NUCLEOTIDE SEQUENCE [LARGE SCALE GENOMIC DNA]</scope>
    <source>
        <strain evidence="2">S2897</strain>
    </source>
</reference>
<dbReference type="EMBL" id="PNCG01000599">
    <property type="protein sequence ID" value="TMP76246.1"/>
    <property type="molecule type" value="Genomic_DNA"/>
</dbReference>
<gene>
    <name evidence="1" type="ORF">CWC05_21655</name>
</gene>
<evidence type="ECO:0000313" key="2">
    <source>
        <dbReference type="Proteomes" id="UP000305874"/>
    </source>
</evidence>